<evidence type="ECO:0000313" key="2">
    <source>
        <dbReference type="Proteomes" id="UP000579647"/>
    </source>
</evidence>
<keyword evidence="2" id="KW-1185">Reference proteome</keyword>
<gene>
    <name evidence="1" type="ORF">HNR07_003095</name>
</gene>
<dbReference type="RefSeq" id="WP_246420318.1">
    <property type="nucleotide sequence ID" value="NZ_BAAAKM010000153.1"/>
</dbReference>
<dbReference type="Proteomes" id="UP000579647">
    <property type="component" value="Unassembled WGS sequence"/>
</dbReference>
<name>A0A840WPB1_9ACTN</name>
<organism evidence="1 2">
    <name type="scientific">Nocardiopsis metallicus</name>
    <dbReference type="NCBI Taxonomy" id="179819"/>
    <lineage>
        <taxon>Bacteria</taxon>
        <taxon>Bacillati</taxon>
        <taxon>Actinomycetota</taxon>
        <taxon>Actinomycetes</taxon>
        <taxon>Streptosporangiales</taxon>
        <taxon>Nocardiopsidaceae</taxon>
        <taxon>Nocardiopsis</taxon>
    </lineage>
</organism>
<proteinExistence type="predicted"/>
<dbReference type="AlphaFoldDB" id="A0A840WPB1"/>
<sequence length="318" mass="35407">MNELAHTLIGHATPSSSPLELSFLRELSQEVRWVKAAYQACRYTEAAGRLPRVLRHLGQEPTALEEETRRLWLQVRADAYHVTASVLLKCDERGLAWLAADRSHQAAQATQDPVLVGSSIRVYVRALMRERHYRTAADLAVNAAEQLEPSTSLSSTASAVSVYGSLMLIGAVAAARQEDRTRALSLLDEAEQTARRLGGDHNHRWTAFGPTNVLLHRVSTAVELGDAGQAVHQARQIDTTRVAPVEREVVLHLDTARAYTQWGKLREAHEALTTAERLAPEELKERPMVHRLVDELRTRSTGHLKRDFVHLADRVGVV</sequence>
<reference evidence="1 2" key="1">
    <citation type="submission" date="2020-08" db="EMBL/GenBank/DDBJ databases">
        <title>Sequencing the genomes of 1000 actinobacteria strains.</title>
        <authorList>
            <person name="Klenk H.-P."/>
        </authorList>
    </citation>
    <scope>NUCLEOTIDE SEQUENCE [LARGE SCALE GENOMIC DNA]</scope>
    <source>
        <strain evidence="1 2">DSM 44598</strain>
    </source>
</reference>
<comment type="caution">
    <text evidence="1">The sequence shown here is derived from an EMBL/GenBank/DDBJ whole genome shotgun (WGS) entry which is preliminary data.</text>
</comment>
<dbReference type="EMBL" id="JACHDO010000001">
    <property type="protein sequence ID" value="MBB5491958.1"/>
    <property type="molecule type" value="Genomic_DNA"/>
</dbReference>
<evidence type="ECO:0000313" key="1">
    <source>
        <dbReference type="EMBL" id="MBB5491958.1"/>
    </source>
</evidence>
<protein>
    <submittedName>
        <fullName evidence="1">Uncharacterized protein</fullName>
    </submittedName>
</protein>
<accession>A0A840WPB1</accession>